<reference evidence="8" key="1">
    <citation type="submission" date="2023-10" db="EMBL/GenBank/DDBJ databases">
        <title>Genome assembly of Pristionchus species.</title>
        <authorList>
            <person name="Yoshida K."/>
            <person name="Sommer R.J."/>
        </authorList>
    </citation>
    <scope>NUCLEOTIDE SEQUENCE</scope>
    <source>
        <strain evidence="8">RS0144</strain>
    </source>
</reference>
<gene>
    <name evidence="8" type="ORF">PENTCL1PPCAC_7241</name>
</gene>
<dbReference type="EC" id="2.4.1.17" evidence="2"/>
<name>A0AAV5SPE5_9BILA</name>
<keyword evidence="3" id="KW-0328">Glycosyltransferase</keyword>
<dbReference type="GO" id="GO:0015020">
    <property type="term" value="F:glucuronosyltransferase activity"/>
    <property type="evidence" value="ECO:0007669"/>
    <property type="project" value="UniProtKB-EC"/>
</dbReference>
<dbReference type="Proteomes" id="UP001432027">
    <property type="component" value="Unassembled WGS sequence"/>
</dbReference>
<keyword evidence="4" id="KW-0808">Transferase</keyword>
<dbReference type="InterPro" id="IPR050271">
    <property type="entry name" value="UDP-glycosyltransferase"/>
</dbReference>
<dbReference type="InterPro" id="IPR002213">
    <property type="entry name" value="UDP_glucos_trans"/>
</dbReference>
<dbReference type="Gene3D" id="3.40.50.2000">
    <property type="entry name" value="Glycogen Phosphorylase B"/>
    <property type="match status" value="1"/>
</dbReference>
<feature type="non-terminal residue" evidence="8">
    <location>
        <position position="409"/>
    </location>
</feature>
<comment type="similarity">
    <text evidence="1">Belongs to the UDP-glycosyltransferase family.</text>
</comment>
<evidence type="ECO:0000256" key="6">
    <source>
        <dbReference type="ARBA" id="ARBA00047475"/>
    </source>
</evidence>
<evidence type="ECO:0000313" key="8">
    <source>
        <dbReference type="EMBL" id="GMS85066.1"/>
    </source>
</evidence>
<dbReference type="EMBL" id="BTSX01000002">
    <property type="protein sequence ID" value="GMS85066.1"/>
    <property type="molecule type" value="Genomic_DNA"/>
</dbReference>
<evidence type="ECO:0000313" key="9">
    <source>
        <dbReference type="Proteomes" id="UP001432027"/>
    </source>
</evidence>
<keyword evidence="7" id="KW-0812">Transmembrane</keyword>
<dbReference type="Pfam" id="PF00201">
    <property type="entry name" value="UDPGT"/>
    <property type="match status" value="1"/>
</dbReference>
<keyword evidence="7" id="KW-0472">Membrane</keyword>
<evidence type="ECO:0000256" key="2">
    <source>
        <dbReference type="ARBA" id="ARBA00012544"/>
    </source>
</evidence>
<comment type="caution">
    <text evidence="8">The sequence shown here is derived from an EMBL/GenBank/DDBJ whole genome shotgun (WGS) entry which is preliminary data.</text>
</comment>
<sequence length="409" mass="46213">MTRFHSYLDYLYDTNWTPERHWRKVYKSDGTMREFIVFIMIPLLVTPYKILVYNSQYGYSHSKFMGKIADVLVDAGHNVSSLIPIVNTGSVDVTTKSSKIYVPQSSATAELMKKYDAELDVFSINSLNPIGSILLGMYFSSTFGSQCRAVLEETQLIEKLRDEEYDVMITENVDVCGTALTELIKPKTFILTSSSMIVGSQFEEFGIPTAMSYNPEPYISPMNVHSMWDRLLNIYANILVRHSFGSIRTAVDALFKEKFGQTFPSVLEISANSAYVFVNSEPLIDFAAPTMSKVIHIGGIGAQEPKSLDEDWKDILSKREKTVLLSFGSVTQSSKLKMPIKLSIIETVKSFPHVTFIWKYEEEDDFTMEIASKIDNLHLTKWMPQVDLLAHPNLSLFITHGGMGSTQET</sequence>
<keyword evidence="5" id="KW-0732">Signal</keyword>
<evidence type="ECO:0000256" key="7">
    <source>
        <dbReference type="SAM" id="Phobius"/>
    </source>
</evidence>
<evidence type="ECO:0000256" key="1">
    <source>
        <dbReference type="ARBA" id="ARBA00009995"/>
    </source>
</evidence>
<comment type="catalytic activity">
    <reaction evidence="6">
        <text>glucuronate acceptor + UDP-alpha-D-glucuronate = acceptor beta-D-glucuronoside + UDP + H(+)</text>
        <dbReference type="Rhea" id="RHEA:21032"/>
        <dbReference type="ChEBI" id="CHEBI:15378"/>
        <dbReference type="ChEBI" id="CHEBI:58052"/>
        <dbReference type="ChEBI" id="CHEBI:58223"/>
        <dbReference type="ChEBI" id="CHEBI:132367"/>
        <dbReference type="ChEBI" id="CHEBI:132368"/>
        <dbReference type="EC" id="2.4.1.17"/>
    </reaction>
</comment>
<keyword evidence="7" id="KW-1133">Transmembrane helix</keyword>
<evidence type="ECO:0000256" key="3">
    <source>
        <dbReference type="ARBA" id="ARBA00022676"/>
    </source>
</evidence>
<protein>
    <recommendedName>
        <fullName evidence="2">glucuronosyltransferase</fullName>
        <ecNumber evidence="2">2.4.1.17</ecNumber>
    </recommendedName>
</protein>
<feature type="transmembrane region" description="Helical" evidence="7">
    <location>
        <begin position="35"/>
        <end position="53"/>
    </location>
</feature>
<dbReference type="AlphaFoldDB" id="A0AAV5SPE5"/>
<dbReference type="PANTHER" id="PTHR48043">
    <property type="entry name" value="EG:EG0003.4 PROTEIN-RELATED"/>
    <property type="match status" value="1"/>
</dbReference>
<dbReference type="PANTHER" id="PTHR48043:SF23">
    <property type="entry name" value="UDP-GLUCURONOSYLTRANSFERASE"/>
    <property type="match status" value="1"/>
</dbReference>
<accession>A0AAV5SPE5</accession>
<dbReference type="CDD" id="cd03784">
    <property type="entry name" value="GT1_Gtf-like"/>
    <property type="match status" value="1"/>
</dbReference>
<evidence type="ECO:0000256" key="5">
    <source>
        <dbReference type="ARBA" id="ARBA00022729"/>
    </source>
</evidence>
<evidence type="ECO:0000256" key="4">
    <source>
        <dbReference type="ARBA" id="ARBA00022679"/>
    </source>
</evidence>
<keyword evidence="9" id="KW-1185">Reference proteome</keyword>
<proteinExistence type="inferred from homology"/>
<dbReference type="SUPFAM" id="SSF53756">
    <property type="entry name" value="UDP-Glycosyltransferase/glycogen phosphorylase"/>
    <property type="match status" value="1"/>
</dbReference>
<organism evidence="8 9">
    <name type="scientific">Pristionchus entomophagus</name>
    <dbReference type="NCBI Taxonomy" id="358040"/>
    <lineage>
        <taxon>Eukaryota</taxon>
        <taxon>Metazoa</taxon>
        <taxon>Ecdysozoa</taxon>
        <taxon>Nematoda</taxon>
        <taxon>Chromadorea</taxon>
        <taxon>Rhabditida</taxon>
        <taxon>Rhabditina</taxon>
        <taxon>Diplogasteromorpha</taxon>
        <taxon>Diplogasteroidea</taxon>
        <taxon>Neodiplogasteridae</taxon>
        <taxon>Pristionchus</taxon>
    </lineage>
</organism>